<dbReference type="GO" id="GO:0007131">
    <property type="term" value="P:reciprocal meiotic recombination"/>
    <property type="evidence" value="ECO:0007669"/>
    <property type="project" value="InterPro"/>
</dbReference>
<dbReference type="PANTHER" id="PTHR46740">
    <property type="entry name" value="PROTEIN DYAD"/>
    <property type="match status" value="1"/>
</dbReference>
<proteinExistence type="predicted"/>
<dbReference type="GO" id="GO:0051177">
    <property type="term" value="P:meiotic sister chromatid cohesion"/>
    <property type="evidence" value="ECO:0007669"/>
    <property type="project" value="InterPro"/>
</dbReference>
<dbReference type="InterPro" id="IPR044221">
    <property type="entry name" value="DYAD/AMEIOTIC1"/>
</dbReference>
<dbReference type="Proteomes" id="UP000264353">
    <property type="component" value="Chromosome A9"/>
</dbReference>
<dbReference type="EMBL" id="CM010636">
    <property type="protein sequence ID" value="RID43767.1"/>
    <property type="molecule type" value="Genomic_DNA"/>
</dbReference>
<feature type="compositionally biased region" description="Basic and acidic residues" evidence="2">
    <location>
        <begin position="471"/>
        <end position="488"/>
    </location>
</feature>
<feature type="domain" description="PTC1-like winged helix-turn-helix" evidence="3">
    <location>
        <begin position="112"/>
        <end position="194"/>
    </location>
</feature>
<dbReference type="PANTHER" id="PTHR46740:SF1">
    <property type="entry name" value="DYAD PROTEIN"/>
    <property type="match status" value="1"/>
</dbReference>
<dbReference type="Pfam" id="PF25874">
    <property type="entry name" value="WHD_plant_repro"/>
    <property type="match status" value="1"/>
</dbReference>
<dbReference type="EMBL" id="CM010636">
    <property type="protein sequence ID" value="RID43768.1"/>
    <property type="molecule type" value="Genomic_DNA"/>
</dbReference>
<dbReference type="AlphaFoldDB" id="A0A397XT08"/>
<feature type="region of interest" description="Disordered" evidence="2">
    <location>
        <begin position="462"/>
        <end position="488"/>
    </location>
</feature>
<keyword evidence="1" id="KW-0175">Coiled coil</keyword>
<sequence length="528" mass="59476">MSDKITPRPIRLKRSTMDPSFVSSFTSSGKAAFVKVKLEHAKHVSSEDDTSSSGNKALVAVKLEKEEEEEQEEAGLLVTTTTTRRPPKRKRLADLVERFEKQRTSQRGLTTRWNTERIDFSEQVIVDVLKEKGASFDAPVSRSELRASARGKIGDTGLLDHLLKHIDGNVTPGGADRFRRCHDTEGTMQYWLESADLLKIKRESGVPDPNWVPPPWWKLQGANGVIKIEPGVDDDEPSASTSELKEEMDRMKSEIKELVSELALIKRECGITDPDLIPLAQWKIQSSSHLHESSAVSSKLREELDQIKSDIKKLVSKPKLPDHAEANEKLFKEIVSWKVKTDKQIAEISKSLTSTQGMVKELVSWKDKVEQKLVGISNTVQANGTNAFNPAPQSWEHILHNANLDDFTVNGFEPWDVDADLIDVLPEAVRPDKYSLPPNARKSSFQDHMWFEEQSVLNSEMQRTESCMTRGDSRSSNQDKTEMRPCPRADIDDANIVSQETLKELVNWKAKAEQQLMEMSDAVRALQG</sequence>
<gene>
    <name evidence="4" type="ORF">BRARA_I00607</name>
</gene>
<evidence type="ECO:0000313" key="5">
    <source>
        <dbReference type="Proteomes" id="UP000264353"/>
    </source>
</evidence>
<dbReference type="InterPro" id="IPR059080">
    <property type="entry name" value="WHD_PTC1"/>
</dbReference>
<organism evidence="4 5">
    <name type="scientific">Brassica campestris</name>
    <name type="common">Field mustard</name>
    <dbReference type="NCBI Taxonomy" id="3711"/>
    <lineage>
        <taxon>Eukaryota</taxon>
        <taxon>Viridiplantae</taxon>
        <taxon>Streptophyta</taxon>
        <taxon>Embryophyta</taxon>
        <taxon>Tracheophyta</taxon>
        <taxon>Spermatophyta</taxon>
        <taxon>Magnoliopsida</taxon>
        <taxon>eudicotyledons</taxon>
        <taxon>Gunneridae</taxon>
        <taxon>Pentapetalae</taxon>
        <taxon>rosids</taxon>
        <taxon>malvids</taxon>
        <taxon>Brassicales</taxon>
        <taxon>Brassicaceae</taxon>
        <taxon>Brassiceae</taxon>
        <taxon>Brassica</taxon>
    </lineage>
</organism>
<name>A0A397XT08_BRACM</name>
<evidence type="ECO:0000313" key="4">
    <source>
        <dbReference type="EMBL" id="RID43768.1"/>
    </source>
</evidence>
<protein>
    <recommendedName>
        <fullName evidence="3">PTC1-like winged helix-turn-helix domain-containing protein</fullName>
    </recommendedName>
</protein>
<accession>A0A397XT08</accession>
<feature type="coiled-coil region" evidence="1">
    <location>
        <begin position="241"/>
        <end position="268"/>
    </location>
</feature>
<evidence type="ECO:0000256" key="1">
    <source>
        <dbReference type="SAM" id="Coils"/>
    </source>
</evidence>
<evidence type="ECO:0000259" key="3">
    <source>
        <dbReference type="Pfam" id="PF25874"/>
    </source>
</evidence>
<evidence type="ECO:0000256" key="2">
    <source>
        <dbReference type="SAM" id="MobiDB-lite"/>
    </source>
</evidence>
<reference evidence="4 5" key="1">
    <citation type="submission" date="2018-06" db="EMBL/GenBank/DDBJ databases">
        <title>WGS assembly of Brassica rapa FPsc.</title>
        <authorList>
            <person name="Bowman J."/>
            <person name="Kohchi T."/>
            <person name="Yamato K."/>
            <person name="Jenkins J."/>
            <person name="Shu S."/>
            <person name="Ishizaki K."/>
            <person name="Yamaoka S."/>
            <person name="Nishihama R."/>
            <person name="Nakamura Y."/>
            <person name="Berger F."/>
            <person name="Adam C."/>
            <person name="Aki S."/>
            <person name="Althoff F."/>
            <person name="Araki T."/>
            <person name="Arteaga-Vazquez M."/>
            <person name="Balasubrmanian S."/>
            <person name="Bauer D."/>
            <person name="Boehm C."/>
            <person name="Briginshaw L."/>
            <person name="Caballero-Perez J."/>
            <person name="Catarino B."/>
            <person name="Chen F."/>
            <person name="Chiyoda S."/>
            <person name="Chovatia M."/>
            <person name="Davies K."/>
            <person name="Delmans M."/>
            <person name="Demura T."/>
            <person name="Dierschke T."/>
            <person name="Dolan L."/>
            <person name="Dorantes-Acosta A."/>
            <person name="Eklund D."/>
            <person name="Florent S."/>
            <person name="Flores-Sandoval E."/>
            <person name="Fujiyama A."/>
            <person name="Fukuzawa H."/>
            <person name="Galik B."/>
            <person name="Grimanelli D."/>
            <person name="Grimwood J."/>
            <person name="Grossniklaus U."/>
            <person name="Hamada T."/>
            <person name="Haseloff J."/>
            <person name="Hetherington A."/>
            <person name="Higo A."/>
            <person name="Hirakawa Y."/>
            <person name="Hundley H."/>
            <person name="Ikeda Y."/>
            <person name="Inoue K."/>
            <person name="Inoue S."/>
            <person name="Ishida S."/>
            <person name="Jia Q."/>
            <person name="Kakita M."/>
            <person name="Kanazawa T."/>
            <person name="Kawai Y."/>
            <person name="Kawashima T."/>
            <person name="Kennedy M."/>
            <person name="Kinose K."/>
            <person name="Kinoshita T."/>
            <person name="Kohara Y."/>
            <person name="Koide E."/>
            <person name="Komatsu K."/>
            <person name="Kopischke S."/>
            <person name="Kubo M."/>
            <person name="Kyozuka J."/>
            <person name="Lagercrantz U."/>
            <person name="Lin S."/>
            <person name="Lindquist E."/>
            <person name="Lipzen A."/>
            <person name="Lu C."/>
            <person name="Luna E."/>
            <person name="Martienssen R."/>
            <person name="Minamino N."/>
            <person name="Mizutani M."/>
            <person name="Mizutani M."/>
            <person name="Mochizuki N."/>
            <person name="Monte I."/>
            <person name="Mosher R."/>
            <person name="Nagasaki H."/>
            <person name="Nakagami H."/>
            <person name="Naramoto S."/>
            <person name="Nishitani K."/>
            <person name="Ohtani M."/>
            <person name="Okamoto T."/>
            <person name="Okumura M."/>
            <person name="Phillips J."/>
            <person name="Pollak B."/>
            <person name="Reinders A."/>
            <person name="Roevekamp M."/>
            <person name="Sano R."/>
            <person name="Sawa S."/>
            <person name="Schmid M."/>
            <person name="Shirakawa M."/>
            <person name="Solano R."/>
            <person name="Spunde A."/>
            <person name="Suetsugu N."/>
            <person name="Sugano S."/>
            <person name="Sugiyama A."/>
            <person name="Sun R."/>
            <person name="Suzuki Y."/>
            <person name="Takenaka M."/>
            <person name="Takezawa D."/>
            <person name="Tomogane H."/>
            <person name="Tsuzuki M."/>
            <person name="Ueda T."/>
            <person name="Umeda M."/>
            <person name="Ward J."/>
            <person name="Watanabe Y."/>
            <person name="Yazaki K."/>
            <person name="Yokoyama R."/>
            <person name="Yoshitake Y."/>
            <person name="Yotsui I."/>
            <person name="Zachgo S."/>
            <person name="Schmutz J."/>
        </authorList>
    </citation>
    <scope>NUCLEOTIDE SEQUENCE [LARGE SCALE GENOMIC DNA]</scope>
    <source>
        <strain evidence="5">cv. B-3</strain>
    </source>
</reference>